<reference evidence="3" key="1">
    <citation type="journal article" date="2019" name="Int. J. Syst. Evol. Microbiol.">
        <title>The Global Catalogue of Microorganisms (GCM) 10K type strain sequencing project: providing services to taxonomists for standard genome sequencing and annotation.</title>
        <authorList>
            <consortium name="The Broad Institute Genomics Platform"/>
            <consortium name="The Broad Institute Genome Sequencing Center for Infectious Disease"/>
            <person name="Wu L."/>
            <person name="Ma J."/>
        </authorList>
    </citation>
    <scope>NUCLEOTIDE SEQUENCE [LARGE SCALE GENOMIC DNA]</scope>
    <source>
        <strain evidence="3">JCM 17688</strain>
    </source>
</reference>
<comment type="caution">
    <text evidence="2">The sequence shown here is derived from an EMBL/GenBank/DDBJ whole genome shotgun (WGS) entry which is preliminary data.</text>
</comment>
<dbReference type="InterPro" id="IPR007361">
    <property type="entry name" value="DUF427"/>
</dbReference>
<name>A0ABP8JUA7_9ACTN</name>
<sequence length="123" mass="13314">MNRQQKIPGPDHPITVEPSDAHVVVSTADAVIADSRHTLVLQEAAYPPVYYVPLGDVDPAVLRPTPTQTYCPYKGDASYYSVETPGGTVTDAVWRYAEPYPAVAQIAGHVAFYPDRVSVTVDA</sequence>
<evidence type="ECO:0000313" key="2">
    <source>
        <dbReference type="EMBL" id="GAA4395878.1"/>
    </source>
</evidence>
<proteinExistence type="predicted"/>
<dbReference type="PANTHER" id="PTHR34310:SF8">
    <property type="entry name" value="CONSERVED PROTEIN"/>
    <property type="match status" value="1"/>
</dbReference>
<dbReference type="InterPro" id="IPR038694">
    <property type="entry name" value="DUF427_sf"/>
</dbReference>
<accession>A0ABP8JUA7</accession>
<dbReference type="Proteomes" id="UP001500635">
    <property type="component" value="Unassembled WGS sequence"/>
</dbReference>
<dbReference type="RefSeq" id="WP_344997265.1">
    <property type="nucleotide sequence ID" value="NZ_BAABFR010000045.1"/>
</dbReference>
<protein>
    <submittedName>
        <fullName evidence="2">DUF427 domain-containing protein</fullName>
    </submittedName>
</protein>
<gene>
    <name evidence="2" type="ORF">GCM10023147_29590</name>
</gene>
<organism evidence="2 3">
    <name type="scientific">Tsukamurella soli</name>
    <dbReference type="NCBI Taxonomy" id="644556"/>
    <lineage>
        <taxon>Bacteria</taxon>
        <taxon>Bacillati</taxon>
        <taxon>Actinomycetota</taxon>
        <taxon>Actinomycetes</taxon>
        <taxon>Mycobacteriales</taxon>
        <taxon>Tsukamurellaceae</taxon>
        <taxon>Tsukamurella</taxon>
    </lineage>
</organism>
<evidence type="ECO:0000313" key="3">
    <source>
        <dbReference type="Proteomes" id="UP001500635"/>
    </source>
</evidence>
<feature type="domain" description="DUF427" evidence="1">
    <location>
        <begin position="24"/>
        <end position="115"/>
    </location>
</feature>
<dbReference type="EMBL" id="BAABFR010000045">
    <property type="protein sequence ID" value="GAA4395878.1"/>
    <property type="molecule type" value="Genomic_DNA"/>
</dbReference>
<evidence type="ECO:0000259" key="1">
    <source>
        <dbReference type="Pfam" id="PF04248"/>
    </source>
</evidence>
<dbReference type="PANTHER" id="PTHR34310">
    <property type="entry name" value="DUF427 DOMAIN PROTEIN (AFU_ORTHOLOGUE AFUA_3G02220)"/>
    <property type="match status" value="1"/>
</dbReference>
<dbReference type="Pfam" id="PF04248">
    <property type="entry name" value="NTP_transf_9"/>
    <property type="match status" value="1"/>
</dbReference>
<keyword evidence="3" id="KW-1185">Reference proteome</keyword>
<dbReference type="Gene3D" id="2.170.150.40">
    <property type="entry name" value="Domain of unknown function (DUF427)"/>
    <property type="match status" value="1"/>
</dbReference>